<dbReference type="Gene3D" id="3.20.20.150">
    <property type="entry name" value="Divalent-metal-dependent TIM barrel enzymes"/>
    <property type="match status" value="1"/>
</dbReference>
<feature type="domain" description="Xylose isomerase-like TIM barrel" evidence="1">
    <location>
        <begin position="21"/>
        <end position="265"/>
    </location>
</feature>
<evidence type="ECO:0000313" key="2">
    <source>
        <dbReference type="EMBL" id="CUH92319.1"/>
    </source>
</evidence>
<proteinExistence type="predicted"/>
<dbReference type="RefSeq" id="WP_058257694.1">
    <property type="nucleotide sequence ID" value="NZ_DUPS01000061.1"/>
</dbReference>
<evidence type="ECO:0000313" key="3">
    <source>
        <dbReference type="Proteomes" id="UP000196053"/>
    </source>
</evidence>
<dbReference type="EMBL" id="LN879430">
    <property type="protein sequence ID" value="CUH92319.1"/>
    <property type="molecule type" value="Genomic_DNA"/>
</dbReference>
<evidence type="ECO:0000259" key="1">
    <source>
        <dbReference type="Pfam" id="PF01261"/>
    </source>
</evidence>
<dbReference type="AlphaFoldDB" id="A0A0K8J4N5"/>
<name>A0A0K8J4N5_9FIRM</name>
<dbReference type="InterPro" id="IPR013022">
    <property type="entry name" value="Xyl_isomerase-like_TIM-brl"/>
</dbReference>
<reference evidence="3" key="1">
    <citation type="submission" date="2015-09" db="EMBL/GenBank/DDBJ databases">
        <authorList>
            <person name="Wibberg D."/>
        </authorList>
    </citation>
    <scope>NUCLEOTIDE SEQUENCE [LARGE SCALE GENOMIC DNA]</scope>
    <source>
        <strain evidence="3">SD1D</strain>
    </source>
</reference>
<dbReference type="KEGG" id="hsd:SD1D_0771"/>
<dbReference type="PANTHER" id="PTHR12110">
    <property type="entry name" value="HYDROXYPYRUVATE ISOMERASE"/>
    <property type="match status" value="1"/>
</dbReference>
<protein>
    <recommendedName>
        <fullName evidence="1">Xylose isomerase-like TIM barrel domain-containing protein</fullName>
    </recommendedName>
</protein>
<accession>A0A0K8J4N5</accession>
<keyword evidence="3" id="KW-1185">Reference proteome</keyword>
<dbReference type="InterPro" id="IPR050312">
    <property type="entry name" value="IolE/XylAMocC-like"/>
</dbReference>
<organism evidence="2 3">
    <name type="scientific">Herbinix luporum</name>
    <dbReference type="NCBI Taxonomy" id="1679721"/>
    <lineage>
        <taxon>Bacteria</taxon>
        <taxon>Bacillati</taxon>
        <taxon>Bacillota</taxon>
        <taxon>Clostridia</taxon>
        <taxon>Lachnospirales</taxon>
        <taxon>Lachnospiraceae</taxon>
        <taxon>Herbinix</taxon>
    </lineage>
</organism>
<dbReference type="Pfam" id="PF01261">
    <property type="entry name" value="AP_endonuc_2"/>
    <property type="match status" value="1"/>
</dbReference>
<sequence>MRIGGEIKKNYKNPEEWLGLVKELKYGAVHAPIGYDASYEEKKAYLDCAKENNIVIGEVGVWRNPISPNEAEAKKNLEYCKKQLALAEELGARCCVNITGSRGEIWDGFYKENYDEDVYTLIVDTTREIIDSVNPKRTFYTLEPMPWMIPDSPDAYLQLIKDIDRKAFAVHLDFTNMINCPIRFLKSDEFIEECFTKLGPYTKSIHAKDVIMEKAYPCVIKEVMPGKGMLNYNKIVHLINRLGDDIPVFVEHLNTHEEYLEASTYVRDIAVSEGITVIQ</sequence>
<dbReference type="OrthoDB" id="128241at2"/>
<dbReference type="SUPFAM" id="SSF51658">
    <property type="entry name" value="Xylose isomerase-like"/>
    <property type="match status" value="1"/>
</dbReference>
<dbReference type="PANTHER" id="PTHR12110:SF21">
    <property type="entry name" value="XYLOSE ISOMERASE-LIKE TIM BARREL DOMAIN-CONTAINING PROTEIN"/>
    <property type="match status" value="1"/>
</dbReference>
<gene>
    <name evidence="2" type="ORF">SD1D_0771</name>
</gene>
<dbReference type="InterPro" id="IPR036237">
    <property type="entry name" value="Xyl_isomerase-like_sf"/>
</dbReference>
<dbReference type="Proteomes" id="UP000196053">
    <property type="component" value="Chromosome I"/>
</dbReference>